<evidence type="ECO:0008006" key="3">
    <source>
        <dbReference type="Google" id="ProtNLM"/>
    </source>
</evidence>
<name>A0A386H527_9CLOT</name>
<dbReference type="OrthoDB" id="1889062at2"/>
<dbReference type="Proteomes" id="UP000266301">
    <property type="component" value="Chromosome"/>
</dbReference>
<dbReference type="EMBL" id="CP032416">
    <property type="protein sequence ID" value="AYD40615.1"/>
    <property type="molecule type" value="Genomic_DNA"/>
</dbReference>
<protein>
    <recommendedName>
        <fullName evidence="3">DUF5050 domain-containing protein</fullName>
    </recommendedName>
</protein>
<evidence type="ECO:0000313" key="1">
    <source>
        <dbReference type="EMBL" id="AYD40615.1"/>
    </source>
</evidence>
<organism evidence="1 2">
    <name type="scientific">Clostridium fermenticellae</name>
    <dbReference type="NCBI Taxonomy" id="2068654"/>
    <lineage>
        <taxon>Bacteria</taxon>
        <taxon>Bacillati</taxon>
        <taxon>Bacillota</taxon>
        <taxon>Clostridia</taxon>
        <taxon>Eubacteriales</taxon>
        <taxon>Clostridiaceae</taxon>
        <taxon>Clostridium</taxon>
    </lineage>
</organism>
<dbReference type="SUPFAM" id="SSF69304">
    <property type="entry name" value="Tricorn protease N-terminal domain"/>
    <property type="match status" value="1"/>
</dbReference>
<dbReference type="AlphaFoldDB" id="A0A386H527"/>
<gene>
    <name evidence="1" type="ORF">D4Z93_08770</name>
</gene>
<accession>A0A386H527</accession>
<dbReference type="RefSeq" id="WP_119972643.1">
    <property type="nucleotide sequence ID" value="NZ_CP032416.1"/>
</dbReference>
<keyword evidence="2" id="KW-1185">Reference proteome</keyword>
<sequence length="358" mass="40919">MKNVVRILTSLLFIFAVVLIILLNNTKNDTTAAKIDIPSLKMVTVFNNKNSDIYNIENYELRSLGSFNAIRELVYNSKKSVYVYSTDISKGNNLIKSSIQILNNGKTAELNDFYSAEDLKLNPSGSRIAFRKYRNDSVQSAEGMCIYDIYKNKYINLNSDVLVSGNLYEWLDDNHILYYGIKSGKDSSSKIYMYDLNNKKESIYCDKIDGYCIYFKLLEGNLFILSRQTNGDNFYYYNNLTNKVSSVKGSMISVYDSVFDKKDDELYLLATEYGGHANLYKFSPKNLEIDKVSYDFPKYVNLYGGIACDNGGNVFFTGSDLLNSNNDKYSVFVYLKGENSINLISDEDGTYKIYHDNH</sequence>
<proteinExistence type="predicted"/>
<reference evidence="1 2" key="1">
    <citation type="journal article" date="2019" name="Int. J. Syst. Evol. Microbiol.">
        <title>Clostridium fermenticellae sp. nov., isolated from the mud in a fermentation cellar for the production of the Chinese liquor, baijiu.</title>
        <authorList>
            <person name="Xu P.X."/>
            <person name="Chai L.J."/>
            <person name="Qiu T."/>
            <person name="Zhang X.J."/>
            <person name="Lu Z.M."/>
            <person name="Xiao C."/>
            <person name="Wang S.T."/>
            <person name="Shen C.H."/>
            <person name="Shi J.S."/>
            <person name="Xu Z.H."/>
        </authorList>
    </citation>
    <scope>NUCLEOTIDE SEQUENCE [LARGE SCALE GENOMIC DNA]</scope>
    <source>
        <strain evidence="1 2">JN500901</strain>
    </source>
</reference>
<evidence type="ECO:0000313" key="2">
    <source>
        <dbReference type="Proteomes" id="UP000266301"/>
    </source>
</evidence>
<dbReference type="KEGG" id="cfer:D4Z93_08770"/>